<evidence type="ECO:0000313" key="10">
    <source>
        <dbReference type="EMBL" id="ABQ13850.1"/>
    </source>
</evidence>
<dbReference type="Proteomes" id="UP000000248">
    <property type="component" value="Chromosome"/>
</dbReference>
<dbReference type="GO" id="GO:0005960">
    <property type="term" value="C:glycine cleavage complex"/>
    <property type="evidence" value="ECO:0007669"/>
    <property type="project" value="InterPro"/>
</dbReference>
<evidence type="ECO:0000313" key="11">
    <source>
        <dbReference type="Proteomes" id="UP000000248"/>
    </source>
</evidence>
<evidence type="ECO:0000256" key="4">
    <source>
        <dbReference type="ARBA" id="ARBA00022679"/>
    </source>
</evidence>
<name>A5EXE6_DICNV</name>
<dbReference type="InterPro" id="IPR028896">
    <property type="entry name" value="GcvT/YgfZ/DmdA"/>
</dbReference>
<dbReference type="EMBL" id="CP000513">
    <property type="protein sequence ID" value="ABQ13850.1"/>
    <property type="molecule type" value="Genomic_DNA"/>
</dbReference>
<feature type="domain" description="Aminomethyltransferase C-terminal" evidence="9">
    <location>
        <begin position="282"/>
        <end position="360"/>
    </location>
</feature>
<dbReference type="EC" id="2.1.2.10" evidence="2"/>
<keyword evidence="3" id="KW-0032">Aminotransferase</keyword>
<dbReference type="SUPFAM" id="SSF103025">
    <property type="entry name" value="Folate-binding domain"/>
    <property type="match status" value="1"/>
</dbReference>
<dbReference type="PIRSF" id="PIRSF006487">
    <property type="entry name" value="GcvT"/>
    <property type="match status" value="1"/>
</dbReference>
<dbReference type="PANTHER" id="PTHR43757">
    <property type="entry name" value="AMINOMETHYLTRANSFERASE"/>
    <property type="match status" value="1"/>
</dbReference>
<dbReference type="RefSeq" id="WP_012031500.1">
    <property type="nucleotide sequence ID" value="NC_009446.1"/>
</dbReference>
<evidence type="ECO:0000256" key="3">
    <source>
        <dbReference type="ARBA" id="ARBA00022576"/>
    </source>
</evidence>
<dbReference type="STRING" id="246195.DNO_1197"/>
<comment type="similarity">
    <text evidence="1">Belongs to the GcvT family.</text>
</comment>
<evidence type="ECO:0000256" key="6">
    <source>
        <dbReference type="ARBA" id="ARBA00047665"/>
    </source>
</evidence>
<evidence type="ECO:0000256" key="2">
    <source>
        <dbReference type="ARBA" id="ARBA00012616"/>
    </source>
</evidence>
<comment type="catalytic activity">
    <reaction evidence="6">
        <text>N(6)-[(R)-S(8)-aminomethyldihydrolipoyl]-L-lysyl-[protein] + (6S)-5,6,7,8-tetrahydrofolate = N(6)-[(R)-dihydrolipoyl]-L-lysyl-[protein] + (6R)-5,10-methylene-5,6,7,8-tetrahydrofolate + NH4(+)</text>
        <dbReference type="Rhea" id="RHEA:16945"/>
        <dbReference type="Rhea" id="RHEA-COMP:10475"/>
        <dbReference type="Rhea" id="RHEA-COMP:10492"/>
        <dbReference type="ChEBI" id="CHEBI:15636"/>
        <dbReference type="ChEBI" id="CHEBI:28938"/>
        <dbReference type="ChEBI" id="CHEBI:57453"/>
        <dbReference type="ChEBI" id="CHEBI:83100"/>
        <dbReference type="ChEBI" id="CHEBI:83143"/>
        <dbReference type="EC" id="2.1.2.10"/>
    </reaction>
</comment>
<evidence type="ECO:0000256" key="7">
    <source>
        <dbReference type="PIRSR" id="PIRSR006487-1"/>
    </source>
</evidence>
<feature type="binding site" evidence="7">
    <location>
        <position position="192"/>
    </location>
    <ligand>
        <name>substrate</name>
    </ligand>
</feature>
<dbReference type="InterPro" id="IPR013977">
    <property type="entry name" value="GcvT_C"/>
</dbReference>
<dbReference type="GO" id="GO:0004047">
    <property type="term" value="F:aminomethyltransferase activity"/>
    <property type="evidence" value="ECO:0007669"/>
    <property type="project" value="UniProtKB-EC"/>
</dbReference>
<dbReference type="OrthoDB" id="9774591at2"/>
<dbReference type="NCBIfam" id="TIGR00528">
    <property type="entry name" value="gcvT"/>
    <property type="match status" value="1"/>
</dbReference>
<dbReference type="GO" id="GO:0006546">
    <property type="term" value="P:glycine catabolic process"/>
    <property type="evidence" value="ECO:0007669"/>
    <property type="project" value="InterPro"/>
</dbReference>
<evidence type="ECO:0000256" key="5">
    <source>
        <dbReference type="ARBA" id="ARBA00031395"/>
    </source>
</evidence>
<dbReference type="InterPro" id="IPR027266">
    <property type="entry name" value="TrmE/GcvT-like"/>
</dbReference>
<evidence type="ECO:0000259" key="8">
    <source>
        <dbReference type="Pfam" id="PF01571"/>
    </source>
</evidence>
<dbReference type="Gene3D" id="3.30.1360.120">
    <property type="entry name" value="Probable tRNA modification gtpase trme, domain 1"/>
    <property type="match status" value="1"/>
</dbReference>
<dbReference type="Gene3D" id="2.40.30.110">
    <property type="entry name" value="Aminomethyltransferase beta-barrel domains"/>
    <property type="match status" value="1"/>
</dbReference>
<dbReference type="Gene3D" id="4.10.1250.10">
    <property type="entry name" value="Aminomethyltransferase fragment"/>
    <property type="match status" value="1"/>
</dbReference>
<dbReference type="PANTHER" id="PTHR43757:SF2">
    <property type="entry name" value="AMINOMETHYLTRANSFERASE, MITOCHONDRIAL"/>
    <property type="match status" value="1"/>
</dbReference>
<dbReference type="Pfam" id="PF08669">
    <property type="entry name" value="GCV_T_C"/>
    <property type="match status" value="1"/>
</dbReference>
<keyword evidence="11" id="KW-1185">Reference proteome</keyword>
<dbReference type="Pfam" id="PF01571">
    <property type="entry name" value="GCV_T"/>
    <property type="match status" value="1"/>
</dbReference>
<protein>
    <recommendedName>
        <fullName evidence="2">aminomethyltransferase</fullName>
        <ecNumber evidence="2">2.1.2.10</ecNumber>
    </recommendedName>
    <alternativeName>
        <fullName evidence="5">Glycine cleavage system T protein</fullName>
    </alternativeName>
</protein>
<reference evidence="10 11" key="1">
    <citation type="journal article" date="2007" name="Nat. Biotechnol.">
        <title>Genome sequence and identification of candidate vaccine antigens from the animal pathogen Dichelobacter nodosus.</title>
        <authorList>
            <person name="Myers G.S."/>
            <person name="Parker D."/>
            <person name="Al-Hasani K."/>
            <person name="Kennan R.M."/>
            <person name="Seemann T."/>
            <person name="Ren Q."/>
            <person name="Badger J.H."/>
            <person name="Selengut J.D."/>
            <person name="Deboy R.T."/>
            <person name="Tettelin H."/>
            <person name="Boyce J.D."/>
            <person name="McCarl V.P."/>
            <person name="Han X."/>
            <person name="Nelson W.C."/>
            <person name="Madupu R."/>
            <person name="Mohamoud Y."/>
            <person name="Holley T."/>
            <person name="Fedorova N."/>
            <person name="Khouri H."/>
            <person name="Bottomley S.P."/>
            <person name="Whittington R.J."/>
            <person name="Adler B."/>
            <person name="Songer J.G."/>
            <person name="Rood J.I."/>
            <person name="Paulsen I.T."/>
        </authorList>
    </citation>
    <scope>NUCLEOTIDE SEQUENCE [LARGE SCALE GENOMIC DNA]</scope>
    <source>
        <strain evidence="10 11">VCS1703A</strain>
    </source>
</reference>
<feature type="domain" description="GCVT N-terminal" evidence="8">
    <location>
        <begin position="8"/>
        <end position="254"/>
    </location>
</feature>
<dbReference type="InterPro" id="IPR006223">
    <property type="entry name" value="GcvT"/>
</dbReference>
<keyword evidence="4 10" id="KW-0808">Transferase</keyword>
<accession>A5EXE6</accession>
<organism evidence="10 11">
    <name type="scientific">Dichelobacter nodosus (strain VCS1703A)</name>
    <dbReference type="NCBI Taxonomy" id="246195"/>
    <lineage>
        <taxon>Bacteria</taxon>
        <taxon>Pseudomonadati</taxon>
        <taxon>Pseudomonadota</taxon>
        <taxon>Gammaproteobacteria</taxon>
        <taxon>Cardiobacteriales</taxon>
        <taxon>Cardiobacteriaceae</taxon>
        <taxon>Dichelobacter</taxon>
    </lineage>
</organism>
<dbReference type="NCBIfam" id="NF001567">
    <property type="entry name" value="PRK00389.1"/>
    <property type="match status" value="1"/>
</dbReference>
<dbReference type="eggNOG" id="COG0404">
    <property type="taxonomic scope" value="Bacteria"/>
</dbReference>
<dbReference type="NCBIfam" id="NF010093">
    <property type="entry name" value="PRK13579.1"/>
    <property type="match status" value="1"/>
</dbReference>
<sequence>MALQKTALTEWHRAKGAKMVEFTGYEMPVQYSEGIIKEHLWTRSHASLFDVSHMGQILIRGADVAEKLERIMPMDFLSLPVGKQRYALLLNDQGTIEDDLMVTRRADDFYLVVNASRKEHDFAILQKTFGDAMQWWQDRALIALQGPKSAAVLSVLNPAVKDLKFMQAGMFKILEEDCWVSRSGYTGEDGFEISIPAKIAMALANALLSDSRVHPAGLGARDSLRLEAGLCLYGNDIDTTTTPIEAGIAWAIQKVRKPEGEREGGYPGAEIIAQHIKNGVARRRVGFSIEGKLPVRQHTKIFHNDKEVGEITSGGFAATLDAPVAMGYVDSELATTGTEFVAMVRNKAIKMQIVDLPFVKKDYKS</sequence>
<evidence type="ECO:0000259" key="9">
    <source>
        <dbReference type="Pfam" id="PF08669"/>
    </source>
</evidence>
<dbReference type="Gene3D" id="3.30.70.1400">
    <property type="entry name" value="Aminomethyltransferase beta-barrel domains"/>
    <property type="match status" value="1"/>
</dbReference>
<dbReference type="InterPro" id="IPR029043">
    <property type="entry name" value="GcvT/YgfZ_C"/>
</dbReference>
<dbReference type="HOGENOM" id="CLU_007884_10_0_6"/>
<dbReference type="GO" id="GO:0008483">
    <property type="term" value="F:transaminase activity"/>
    <property type="evidence" value="ECO:0007669"/>
    <property type="project" value="UniProtKB-KW"/>
</dbReference>
<dbReference type="AlphaFoldDB" id="A5EXE6"/>
<dbReference type="KEGG" id="dno:DNO_1197"/>
<evidence type="ECO:0000256" key="1">
    <source>
        <dbReference type="ARBA" id="ARBA00008609"/>
    </source>
</evidence>
<gene>
    <name evidence="10" type="primary">gcvT</name>
    <name evidence="10" type="ordered locus">DNO_1197</name>
</gene>
<proteinExistence type="inferred from homology"/>
<dbReference type="SUPFAM" id="SSF101790">
    <property type="entry name" value="Aminomethyltransferase beta-barrel domain"/>
    <property type="match status" value="1"/>
</dbReference>
<dbReference type="InterPro" id="IPR006222">
    <property type="entry name" value="GCVT_N"/>
</dbReference>